<evidence type="ECO:0000256" key="9">
    <source>
        <dbReference type="ARBA" id="ARBA00023136"/>
    </source>
</evidence>
<dbReference type="RefSeq" id="XP_018016683.1">
    <property type="nucleotide sequence ID" value="XM_018161194.2"/>
</dbReference>
<dbReference type="AlphaFoldDB" id="A0A8B7NSJ4"/>
<dbReference type="SUPFAM" id="SSF103506">
    <property type="entry name" value="Mitochondrial carrier"/>
    <property type="match status" value="1"/>
</dbReference>
<dbReference type="PANTHER" id="PTHR45760">
    <property type="entry name" value="FI19922P1-RELATED"/>
    <property type="match status" value="1"/>
</dbReference>
<evidence type="ECO:0000256" key="5">
    <source>
        <dbReference type="ARBA" id="ARBA00022737"/>
    </source>
</evidence>
<keyword evidence="6" id="KW-0999">Mitochondrion inner membrane</keyword>
<keyword evidence="8" id="KW-0496">Mitochondrion</keyword>
<dbReference type="GO" id="GO:0005743">
    <property type="term" value="C:mitochondrial inner membrane"/>
    <property type="evidence" value="ECO:0007669"/>
    <property type="project" value="UniProtKB-SubCell"/>
</dbReference>
<evidence type="ECO:0000256" key="4">
    <source>
        <dbReference type="ARBA" id="ARBA00022692"/>
    </source>
</evidence>
<dbReference type="InterPro" id="IPR023395">
    <property type="entry name" value="MCP_dom_sf"/>
</dbReference>
<protein>
    <submittedName>
        <fullName evidence="13">Probable mitochondrial glutathione transporter SLC25A40 isoform X1</fullName>
    </submittedName>
</protein>
<keyword evidence="12" id="KW-1185">Reference proteome</keyword>
<organism evidence="12 13">
    <name type="scientific">Hyalella azteca</name>
    <name type="common">Amphipod</name>
    <dbReference type="NCBI Taxonomy" id="294128"/>
    <lineage>
        <taxon>Eukaryota</taxon>
        <taxon>Metazoa</taxon>
        <taxon>Ecdysozoa</taxon>
        <taxon>Arthropoda</taxon>
        <taxon>Crustacea</taxon>
        <taxon>Multicrustacea</taxon>
        <taxon>Malacostraca</taxon>
        <taxon>Eumalacostraca</taxon>
        <taxon>Peracarida</taxon>
        <taxon>Amphipoda</taxon>
        <taxon>Senticaudata</taxon>
        <taxon>Talitrida</taxon>
        <taxon>Talitroidea</taxon>
        <taxon>Hyalellidae</taxon>
        <taxon>Hyalella</taxon>
    </lineage>
</organism>
<keyword evidence="9 10" id="KW-0472">Membrane</keyword>
<keyword evidence="7" id="KW-1133">Transmembrane helix</keyword>
<name>A0A8B7NSJ4_HYAAZ</name>
<evidence type="ECO:0000256" key="3">
    <source>
        <dbReference type="ARBA" id="ARBA00022448"/>
    </source>
</evidence>
<feature type="repeat" description="Solcar" evidence="10">
    <location>
        <begin position="231"/>
        <end position="329"/>
    </location>
</feature>
<evidence type="ECO:0000256" key="6">
    <source>
        <dbReference type="ARBA" id="ARBA00022792"/>
    </source>
</evidence>
<evidence type="ECO:0000256" key="8">
    <source>
        <dbReference type="ARBA" id="ARBA00023128"/>
    </source>
</evidence>
<dbReference type="InterPro" id="IPR018108">
    <property type="entry name" value="MCP_transmembrane"/>
</dbReference>
<dbReference type="KEGG" id="hazt:108673377"/>
<dbReference type="PROSITE" id="PS50920">
    <property type="entry name" value="SOLCAR"/>
    <property type="match status" value="3"/>
</dbReference>
<dbReference type="GeneID" id="108673377"/>
<accession>A0A8B7NSJ4</accession>
<sequence>MAEVKNVEVSAHQQITAACCGAFITSIFMTPLDVVKVRLQAQQKELLNRRCFLYCNGLMDHICSCHPSPSHTQKQWYSRALPGPINGTMDGLIKISRHEGLSSLWSGLPATLVVAVPNTVLYFTTYEQVRFLLKYKMNCDQWWTAGAAGGVARVWSVTVCSPFELVRTKLQAAKISYADLLRSMKQELRREGVLSLFRGWDATVLRDVPFSMLYWATYDNLKKAAHQQEQPAVPFTLLAGSIAGGVAAAITLPFDVVKTHRQIEIGEQELFPASGSDGRRASRSTLQHLRSIYQQQGVPGLFSGLSPRLVKVMPACAIMISTYEYIKSHAR</sequence>
<evidence type="ECO:0000313" key="13">
    <source>
        <dbReference type="RefSeq" id="XP_018016683.1"/>
    </source>
</evidence>
<dbReference type="Proteomes" id="UP000694843">
    <property type="component" value="Unplaced"/>
</dbReference>
<dbReference type="PANTHER" id="PTHR45760:SF2">
    <property type="entry name" value="FI19922P1-RELATED"/>
    <property type="match status" value="1"/>
</dbReference>
<feature type="repeat" description="Solcar" evidence="10">
    <location>
        <begin position="9"/>
        <end position="132"/>
    </location>
</feature>
<keyword evidence="5" id="KW-0677">Repeat</keyword>
<comment type="subcellular location">
    <subcellularLocation>
        <location evidence="1">Mitochondrion inner membrane</location>
        <topology evidence="1">Multi-pass membrane protein</topology>
    </subcellularLocation>
</comment>
<keyword evidence="4 10" id="KW-0812">Transmembrane</keyword>
<comment type="similarity">
    <text evidence="2 11">Belongs to the mitochondrial carrier (TC 2.A.29) family.</text>
</comment>
<evidence type="ECO:0000313" key="12">
    <source>
        <dbReference type="Proteomes" id="UP000694843"/>
    </source>
</evidence>
<evidence type="ECO:0000256" key="2">
    <source>
        <dbReference type="ARBA" id="ARBA00006375"/>
    </source>
</evidence>
<keyword evidence="3 11" id="KW-0813">Transport</keyword>
<dbReference type="Gene3D" id="1.50.40.10">
    <property type="entry name" value="Mitochondrial carrier domain"/>
    <property type="match status" value="2"/>
</dbReference>
<evidence type="ECO:0000256" key="1">
    <source>
        <dbReference type="ARBA" id="ARBA00004448"/>
    </source>
</evidence>
<reference evidence="13" key="1">
    <citation type="submission" date="2025-08" db="UniProtKB">
        <authorList>
            <consortium name="RefSeq"/>
        </authorList>
    </citation>
    <scope>IDENTIFICATION</scope>
    <source>
        <tissue evidence="13">Whole organism</tissue>
    </source>
</reference>
<proteinExistence type="inferred from homology"/>
<evidence type="ECO:0000256" key="11">
    <source>
        <dbReference type="RuleBase" id="RU000488"/>
    </source>
</evidence>
<dbReference type="OrthoDB" id="1747031at2759"/>
<dbReference type="GO" id="GO:1990542">
    <property type="term" value="P:mitochondrial transmembrane transport"/>
    <property type="evidence" value="ECO:0007669"/>
    <property type="project" value="InterPro"/>
</dbReference>
<feature type="repeat" description="Solcar" evidence="10">
    <location>
        <begin position="140"/>
        <end position="224"/>
    </location>
</feature>
<evidence type="ECO:0000256" key="10">
    <source>
        <dbReference type="PROSITE-ProRule" id="PRU00282"/>
    </source>
</evidence>
<evidence type="ECO:0000256" key="7">
    <source>
        <dbReference type="ARBA" id="ARBA00022989"/>
    </source>
</evidence>
<dbReference type="InterPro" id="IPR045315">
    <property type="entry name" value="Mtm1-like"/>
</dbReference>
<dbReference type="Pfam" id="PF00153">
    <property type="entry name" value="Mito_carr"/>
    <property type="match status" value="4"/>
</dbReference>
<dbReference type="PROSITE" id="PS51257">
    <property type="entry name" value="PROKAR_LIPOPROTEIN"/>
    <property type="match status" value="1"/>
</dbReference>
<dbReference type="OMA" id="CSSECFQ"/>
<gene>
    <name evidence="13" type="primary">LOC108673377</name>
</gene>